<accession>G5CJ26</accession>
<geneLocation type="plasmid" evidence="2">
    <name>pL15</name>
</geneLocation>
<reference evidence="2" key="1">
    <citation type="journal article" date="2011" name="Appl. Environ. Microbiol.">
        <title>Two Large, Related, Cryptic Plasmids from Geographically Distinct Isolates of Sulfobacillus thermotolerans.</title>
        <authorList>
            <person name="Deane S.M."/>
            <person name="Rawlings D.E."/>
        </authorList>
    </citation>
    <scope>NUCLEOTIDE SEQUENCE</scope>
    <source>
        <strain evidence="2">L15</strain>
        <plasmid evidence="2">pL15</plasmid>
    </source>
</reference>
<gene>
    <name evidence="2" type="primary">orfL55</name>
</gene>
<evidence type="ECO:0000313" key="2">
    <source>
        <dbReference type="EMBL" id="AEP14303.1"/>
    </source>
</evidence>
<feature type="compositionally biased region" description="Polar residues" evidence="1">
    <location>
        <begin position="30"/>
        <end position="67"/>
    </location>
</feature>
<protein>
    <submittedName>
        <fullName evidence="2">Uncharacterized protein</fullName>
    </submittedName>
</protein>
<keyword evidence="2" id="KW-0614">Plasmid</keyword>
<proteinExistence type="predicted"/>
<organism evidence="2">
    <name type="scientific">Sulfobacillus thermotolerans</name>
    <dbReference type="NCBI Taxonomy" id="338644"/>
    <lineage>
        <taxon>Bacteria</taxon>
        <taxon>Bacillati</taxon>
        <taxon>Bacillota</taxon>
        <taxon>Clostridia</taxon>
        <taxon>Eubacteriales</taxon>
        <taxon>Clostridiales Family XVII. Incertae Sedis</taxon>
        <taxon>Sulfobacillus</taxon>
    </lineage>
</organism>
<name>G5CJ26_9FIRM</name>
<feature type="region of interest" description="Disordered" evidence="1">
    <location>
        <begin position="30"/>
        <end position="69"/>
    </location>
</feature>
<sequence>MVKIPLALSATVVAATSCLLVGCGTGSTLRSVGQPSNASSPAALRRSSTPSASIPATQPTHSVSPRTFSEPIHPVSAKEVVGNDMFNGAQSIWRDGNWNDPKTSLSGPRYVISFAGTGNSRQIPLIEVYNEDRTPYVNGVEWVDYVCPQQLGILRITSISKNGAIVYFVSEEGVHGSLNLDTRIWKFTSCEKINGTANI</sequence>
<dbReference type="EMBL" id="JN119829">
    <property type="protein sequence ID" value="AEP14303.1"/>
    <property type="molecule type" value="Genomic_DNA"/>
</dbReference>
<dbReference type="PROSITE" id="PS51257">
    <property type="entry name" value="PROKAR_LIPOPROTEIN"/>
    <property type="match status" value="1"/>
</dbReference>
<evidence type="ECO:0000256" key="1">
    <source>
        <dbReference type="SAM" id="MobiDB-lite"/>
    </source>
</evidence>
<dbReference type="AlphaFoldDB" id="G5CJ26"/>